<protein>
    <recommendedName>
        <fullName evidence="6">RING-type domain-containing protein</fullName>
    </recommendedName>
</protein>
<dbReference type="SMART" id="SM00184">
    <property type="entry name" value="RING"/>
    <property type="match status" value="1"/>
</dbReference>
<dbReference type="PANTHER" id="PTHR22791:SF34">
    <property type="entry name" value="RING-TYPE DOMAIN-CONTAINING PROTEIN"/>
    <property type="match status" value="1"/>
</dbReference>
<evidence type="ECO:0000259" key="6">
    <source>
        <dbReference type="PROSITE" id="PS50089"/>
    </source>
</evidence>
<dbReference type="InterPro" id="IPR051435">
    <property type="entry name" value="RING_finger_E3_ubiq-ligases"/>
</dbReference>
<dbReference type="EMBL" id="CANHGI010000001">
    <property type="protein sequence ID" value="CAI5438762.1"/>
    <property type="molecule type" value="Genomic_DNA"/>
</dbReference>
<dbReference type="GO" id="GO:0008270">
    <property type="term" value="F:zinc ion binding"/>
    <property type="evidence" value="ECO:0007669"/>
    <property type="project" value="UniProtKB-KW"/>
</dbReference>
<dbReference type="PANTHER" id="PTHR22791">
    <property type="entry name" value="RING-TYPE DOMAIN-CONTAINING PROTEIN"/>
    <property type="match status" value="1"/>
</dbReference>
<dbReference type="OrthoDB" id="252722at2759"/>
<dbReference type="PROSITE" id="PS00518">
    <property type="entry name" value="ZF_RING_1"/>
    <property type="match status" value="1"/>
</dbReference>
<name>A0A9P1I4W4_9PELO</name>
<keyword evidence="3" id="KW-0862">Zinc</keyword>
<dbReference type="InterPro" id="IPR017907">
    <property type="entry name" value="Znf_RING_CS"/>
</dbReference>
<organism evidence="7 8">
    <name type="scientific">Caenorhabditis angaria</name>
    <dbReference type="NCBI Taxonomy" id="860376"/>
    <lineage>
        <taxon>Eukaryota</taxon>
        <taxon>Metazoa</taxon>
        <taxon>Ecdysozoa</taxon>
        <taxon>Nematoda</taxon>
        <taxon>Chromadorea</taxon>
        <taxon>Rhabditida</taxon>
        <taxon>Rhabditina</taxon>
        <taxon>Rhabditomorpha</taxon>
        <taxon>Rhabditoidea</taxon>
        <taxon>Rhabditidae</taxon>
        <taxon>Peloderinae</taxon>
        <taxon>Caenorhabditis</taxon>
    </lineage>
</organism>
<feature type="compositionally biased region" description="Acidic residues" evidence="5">
    <location>
        <begin position="187"/>
        <end position="211"/>
    </location>
</feature>
<evidence type="ECO:0000256" key="5">
    <source>
        <dbReference type="SAM" id="MobiDB-lite"/>
    </source>
</evidence>
<comment type="caution">
    <text evidence="7">The sequence shown here is derived from an EMBL/GenBank/DDBJ whole genome shotgun (WGS) entry which is preliminary data.</text>
</comment>
<reference evidence="7" key="1">
    <citation type="submission" date="2022-11" db="EMBL/GenBank/DDBJ databases">
        <authorList>
            <person name="Kikuchi T."/>
        </authorList>
    </citation>
    <scope>NUCLEOTIDE SEQUENCE</scope>
    <source>
        <strain evidence="7">PS1010</strain>
    </source>
</reference>
<dbReference type="PROSITE" id="PS50089">
    <property type="entry name" value="ZF_RING_2"/>
    <property type="match status" value="1"/>
</dbReference>
<keyword evidence="8" id="KW-1185">Reference proteome</keyword>
<keyword evidence="1" id="KW-0479">Metal-binding</keyword>
<dbReference type="InterPro" id="IPR001841">
    <property type="entry name" value="Znf_RING"/>
</dbReference>
<dbReference type="Proteomes" id="UP001152747">
    <property type="component" value="Unassembled WGS sequence"/>
</dbReference>
<evidence type="ECO:0000256" key="3">
    <source>
        <dbReference type="ARBA" id="ARBA00022833"/>
    </source>
</evidence>
<gene>
    <name evidence="7" type="ORF">CAMP_LOCUS1399</name>
</gene>
<dbReference type="AlphaFoldDB" id="A0A9P1I4W4"/>
<keyword evidence="2 4" id="KW-0863">Zinc-finger</keyword>
<dbReference type="InterPro" id="IPR013083">
    <property type="entry name" value="Znf_RING/FYVE/PHD"/>
</dbReference>
<evidence type="ECO:0000313" key="8">
    <source>
        <dbReference type="Proteomes" id="UP001152747"/>
    </source>
</evidence>
<dbReference type="GO" id="GO:0016567">
    <property type="term" value="P:protein ubiquitination"/>
    <property type="evidence" value="ECO:0007669"/>
    <property type="project" value="TreeGrafter"/>
</dbReference>
<evidence type="ECO:0000256" key="4">
    <source>
        <dbReference type="PROSITE-ProRule" id="PRU00175"/>
    </source>
</evidence>
<feature type="region of interest" description="Disordered" evidence="5">
    <location>
        <begin position="187"/>
        <end position="221"/>
    </location>
</feature>
<feature type="region of interest" description="Disordered" evidence="5">
    <location>
        <begin position="289"/>
        <end position="309"/>
    </location>
</feature>
<dbReference type="GO" id="GO:0061630">
    <property type="term" value="F:ubiquitin protein ligase activity"/>
    <property type="evidence" value="ECO:0007669"/>
    <property type="project" value="TreeGrafter"/>
</dbReference>
<proteinExistence type="predicted"/>
<accession>A0A9P1I4W4</accession>
<dbReference type="Pfam" id="PF13639">
    <property type="entry name" value="zf-RING_2"/>
    <property type="match status" value="1"/>
</dbReference>
<evidence type="ECO:0000256" key="2">
    <source>
        <dbReference type="ARBA" id="ARBA00022771"/>
    </source>
</evidence>
<dbReference type="SUPFAM" id="SSF57850">
    <property type="entry name" value="RING/U-box"/>
    <property type="match status" value="1"/>
</dbReference>
<evidence type="ECO:0000256" key="1">
    <source>
        <dbReference type="ARBA" id="ARBA00022723"/>
    </source>
</evidence>
<sequence>MTTNPKDVLLEISDSAHLCRICYEEFNDRSKVSRILSCGHSFCTECLLAVVRASNSSFPICPECRKLTKQTVLSLPVNFHFMQMVRKMGLSVDSPEEEVSSTAATTGREDQPLGELEMHNRLDELSMPELIGQFRTILACMKDKTSQGMYQHYSYGENNFPLSICMDKIREIDEAVDVIENSLTMFSDDEDDNFQFEEEEEDDDEEEDPYDTDGTSSQHYGHLMSAFGNMNVGQRDIVYPENISDWAESLDDESRYTADVFTTDTNPNGQAVLRCSVCECQVPLGSEGSHLGGRRHAHNSDRRLQNLPPVSIDQWNARFRRRQDRNNHNFQYPIPPPPPPHFFNQGPSNNWSL</sequence>
<dbReference type="Gene3D" id="3.30.40.10">
    <property type="entry name" value="Zinc/RING finger domain, C3HC4 (zinc finger)"/>
    <property type="match status" value="1"/>
</dbReference>
<feature type="region of interest" description="Disordered" evidence="5">
    <location>
        <begin position="327"/>
        <end position="353"/>
    </location>
</feature>
<feature type="domain" description="RING-type" evidence="6">
    <location>
        <begin position="19"/>
        <end position="65"/>
    </location>
</feature>
<evidence type="ECO:0000313" key="7">
    <source>
        <dbReference type="EMBL" id="CAI5438762.1"/>
    </source>
</evidence>